<proteinExistence type="predicted"/>
<evidence type="ECO:0000313" key="2">
    <source>
        <dbReference type="Proteomes" id="UP000308600"/>
    </source>
</evidence>
<evidence type="ECO:0000313" key="1">
    <source>
        <dbReference type="EMBL" id="TFK65325.1"/>
    </source>
</evidence>
<reference evidence="1 2" key="1">
    <citation type="journal article" date="2019" name="Nat. Ecol. Evol.">
        <title>Megaphylogeny resolves global patterns of mushroom evolution.</title>
        <authorList>
            <person name="Varga T."/>
            <person name="Krizsan K."/>
            <person name="Foldi C."/>
            <person name="Dima B."/>
            <person name="Sanchez-Garcia M."/>
            <person name="Sanchez-Ramirez S."/>
            <person name="Szollosi G.J."/>
            <person name="Szarkandi J.G."/>
            <person name="Papp V."/>
            <person name="Albert L."/>
            <person name="Andreopoulos W."/>
            <person name="Angelini C."/>
            <person name="Antonin V."/>
            <person name="Barry K.W."/>
            <person name="Bougher N.L."/>
            <person name="Buchanan P."/>
            <person name="Buyck B."/>
            <person name="Bense V."/>
            <person name="Catcheside P."/>
            <person name="Chovatia M."/>
            <person name="Cooper J."/>
            <person name="Damon W."/>
            <person name="Desjardin D."/>
            <person name="Finy P."/>
            <person name="Geml J."/>
            <person name="Haridas S."/>
            <person name="Hughes K."/>
            <person name="Justo A."/>
            <person name="Karasinski D."/>
            <person name="Kautmanova I."/>
            <person name="Kiss B."/>
            <person name="Kocsube S."/>
            <person name="Kotiranta H."/>
            <person name="LaButti K.M."/>
            <person name="Lechner B.E."/>
            <person name="Liimatainen K."/>
            <person name="Lipzen A."/>
            <person name="Lukacs Z."/>
            <person name="Mihaltcheva S."/>
            <person name="Morgado L.N."/>
            <person name="Niskanen T."/>
            <person name="Noordeloos M.E."/>
            <person name="Ohm R.A."/>
            <person name="Ortiz-Santana B."/>
            <person name="Ovrebo C."/>
            <person name="Racz N."/>
            <person name="Riley R."/>
            <person name="Savchenko A."/>
            <person name="Shiryaev A."/>
            <person name="Soop K."/>
            <person name="Spirin V."/>
            <person name="Szebenyi C."/>
            <person name="Tomsovsky M."/>
            <person name="Tulloss R.E."/>
            <person name="Uehling J."/>
            <person name="Grigoriev I.V."/>
            <person name="Vagvolgyi C."/>
            <person name="Papp T."/>
            <person name="Martin F.M."/>
            <person name="Miettinen O."/>
            <person name="Hibbett D.S."/>
            <person name="Nagy L.G."/>
        </authorList>
    </citation>
    <scope>NUCLEOTIDE SEQUENCE [LARGE SCALE GENOMIC DNA]</scope>
    <source>
        <strain evidence="1 2">NL-1719</strain>
    </source>
</reference>
<accession>A0ACD3AI21</accession>
<dbReference type="Proteomes" id="UP000308600">
    <property type="component" value="Unassembled WGS sequence"/>
</dbReference>
<name>A0ACD3AI21_9AGAR</name>
<protein>
    <submittedName>
        <fullName evidence="1">Uncharacterized protein</fullName>
    </submittedName>
</protein>
<keyword evidence="2" id="KW-1185">Reference proteome</keyword>
<sequence>MVPSHAVIADADTRRANLDQEIYALQLRLSDLRSQRNTLAPISSLPTDLLALLFKATNEGPSVANNSANIFSISWVCRLWRQTALNTQGMWNYIDCRQPQLIQLCLNRSPSLELEVQYLCLDPSNLSRELLDLVMPELDRTSVLSLKGSIPPTTLYLEDFTLNRAPKLRSLSLDGFQLPESTRMFTGLPPPLRFLSLSNCSFQWELEPLIFGPGLTTLSITSPRSPMSFIGFMNTLRVMPRLRTLCLSDAFARVADLLLTPPPSPPHLPDLTLLKVTESSTAICSLILLGFTFTSKTVVVLCLYDNIAWGAEVFAALLLALITRTKDSPWNIDTVSIGHGQSSEVRLLSEQHLDWTTTKKTMARITIDSCTMDAAQILHSLRPLNRDALETVILNTASLDVVITAGIWQETLGNLPSLTKLKLRHGYANSFIDYLAQEGRLISQNMSVAISPLLTEEYILDRITFKGLKVLEIVRFSEYSARTTFLDFMLAMSLRVLCNLQLVAMAFANCRFREFNMMTLRGVLRRVHICSEWELLVDDIDRFTFPPSSFFASWLSEP</sequence>
<organism evidence="1 2">
    <name type="scientific">Pluteus cervinus</name>
    <dbReference type="NCBI Taxonomy" id="181527"/>
    <lineage>
        <taxon>Eukaryota</taxon>
        <taxon>Fungi</taxon>
        <taxon>Dikarya</taxon>
        <taxon>Basidiomycota</taxon>
        <taxon>Agaricomycotina</taxon>
        <taxon>Agaricomycetes</taxon>
        <taxon>Agaricomycetidae</taxon>
        <taxon>Agaricales</taxon>
        <taxon>Pluteineae</taxon>
        <taxon>Pluteaceae</taxon>
        <taxon>Pluteus</taxon>
    </lineage>
</organism>
<dbReference type="EMBL" id="ML208440">
    <property type="protein sequence ID" value="TFK65325.1"/>
    <property type="molecule type" value="Genomic_DNA"/>
</dbReference>
<gene>
    <name evidence="1" type="ORF">BDN72DRAFT_845657</name>
</gene>